<reference evidence="10" key="1">
    <citation type="submission" date="2021-01" db="EMBL/GenBank/DDBJ databases">
        <title>Whole genome shotgun sequence of Planosporangium flavigriseum NBRC 105377.</title>
        <authorList>
            <person name="Komaki H."/>
            <person name="Tamura T."/>
        </authorList>
    </citation>
    <scope>NUCLEOTIDE SEQUENCE</scope>
    <source>
        <strain evidence="10">NBRC 105377</strain>
    </source>
</reference>
<dbReference type="Pfam" id="PF04055">
    <property type="entry name" value="Radical_SAM"/>
    <property type="match status" value="1"/>
</dbReference>
<dbReference type="SFLD" id="SFLDS00029">
    <property type="entry name" value="Radical_SAM"/>
    <property type="match status" value="1"/>
</dbReference>
<evidence type="ECO:0000256" key="8">
    <source>
        <dbReference type="HAMAP-Rule" id="MF_00660"/>
    </source>
</evidence>
<evidence type="ECO:0000313" key="10">
    <source>
        <dbReference type="EMBL" id="GIG76387.1"/>
    </source>
</evidence>
<protein>
    <recommendedName>
        <fullName evidence="8">PqqA peptide cyclase</fullName>
        <ecNumber evidence="8">1.21.98.4</ecNumber>
    </recommendedName>
    <alternativeName>
        <fullName evidence="8">Coenzyme PQQ synthesis protein E</fullName>
    </alternativeName>
</protein>
<dbReference type="PIRSF" id="PIRSF037420">
    <property type="entry name" value="PQQ_syn_pqqE"/>
    <property type="match status" value="1"/>
</dbReference>
<dbReference type="InterPro" id="IPR011843">
    <property type="entry name" value="PQQ_synth_PqqE_bac"/>
</dbReference>
<keyword evidence="7 8" id="KW-0411">Iron-sulfur</keyword>
<dbReference type="NCBIfam" id="TIGR02109">
    <property type="entry name" value="PQQ_syn_pqqE"/>
    <property type="match status" value="1"/>
</dbReference>
<dbReference type="Pfam" id="PF13186">
    <property type="entry name" value="SPASM"/>
    <property type="match status" value="1"/>
</dbReference>
<keyword evidence="2 8" id="KW-0949">S-adenosyl-L-methionine</keyword>
<dbReference type="RefSeq" id="WP_203981585.1">
    <property type="nucleotide sequence ID" value="NZ_BAAAQJ010000007.1"/>
</dbReference>
<keyword evidence="4 8" id="KW-0884">PQQ biosynthesis</keyword>
<sequence>MTVPAPLGLLAELTHACPLHCAYCSNPLELVARTDELSTSDWLAVIAAAAALGVAQVHLSGGEPLRRADLPEIAAGCADRGVYTNLITSGVGLSAERLAALPVDHAQLSVQDADPAGAARISGTRAWDHKLAAARVVKAAGLPLTVNVVLHRHNIDRVDTLVALAERMGADRLELAHTQYYGWAQRNRSWLLPTAAQVRAADAAVAGAARRLAGRMEVLYVSPDLHTGTPKPCMGGWGRQQLTVAPNGDVLPCPVARVLPDLPVDNVRDRPLPAIWYDSQGFNRFRGTDWMAPPCRGCPRREVDFGGCRCQAYQFTGDAGATDPVCRLSPHRPLVDAVLATAVLATAVPAVDAPDVAPEYRRRF</sequence>
<comment type="similarity">
    <text evidence="8">Belongs to the radical SAM superfamily. PqqE family.</text>
</comment>
<dbReference type="InterPro" id="IPR058240">
    <property type="entry name" value="rSAM_sf"/>
</dbReference>
<dbReference type="InterPro" id="IPR007197">
    <property type="entry name" value="rSAM"/>
</dbReference>
<dbReference type="Gene3D" id="3.20.20.70">
    <property type="entry name" value="Aldolase class I"/>
    <property type="match status" value="1"/>
</dbReference>
<dbReference type="CDD" id="cd01335">
    <property type="entry name" value="Radical_SAM"/>
    <property type="match status" value="1"/>
</dbReference>
<dbReference type="SFLD" id="SFLDG01067">
    <property type="entry name" value="SPASM/twitch_domain_containing"/>
    <property type="match status" value="1"/>
</dbReference>
<evidence type="ECO:0000256" key="6">
    <source>
        <dbReference type="ARBA" id="ARBA00023004"/>
    </source>
</evidence>
<evidence type="ECO:0000256" key="5">
    <source>
        <dbReference type="ARBA" id="ARBA00023002"/>
    </source>
</evidence>
<dbReference type="GO" id="GO:0005506">
    <property type="term" value="F:iron ion binding"/>
    <property type="evidence" value="ECO:0007669"/>
    <property type="project" value="UniProtKB-UniRule"/>
</dbReference>
<gene>
    <name evidence="8 10" type="primary">pqqE</name>
    <name evidence="10" type="ORF">Pfl04_47910</name>
</gene>
<dbReference type="UniPathway" id="UPA00539"/>
<dbReference type="PANTHER" id="PTHR11228:SF7">
    <property type="entry name" value="PQQA PEPTIDE CYCLASE"/>
    <property type="match status" value="1"/>
</dbReference>
<evidence type="ECO:0000256" key="2">
    <source>
        <dbReference type="ARBA" id="ARBA00022691"/>
    </source>
</evidence>
<accession>A0A8J3LQY6</accession>
<name>A0A8J3LQY6_9ACTN</name>
<evidence type="ECO:0000256" key="1">
    <source>
        <dbReference type="ARBA" id="ARBA00022485"/>
    </source>
</evidence>
<dbReference type="NCBIfam" id="TIGR04085">
    <property type="entry name" value="rSAM_more_4Fe4S"/>
    <property type="match status" value="1"/>
</dbReference>
<feature type="binding site" evidence="8">
    <location>
        <position position="21"/>
    </location>
    <ligand>
        <name>[4Fe-4S] cluster</name>
        <dbReference type="ChEBI" id="CHEBI:49883"/>
        <note>4Fe-4S-S-AdoMet</note>
    </ligand>
</feature>
<dbReference type="PROSITE" id="PS51918">
    <property type="entry name" value="RADICAL_SAM"/>
    <property type="match status" value="1"/>
</dbReference>
<keyword evidence="6 8" id="KW-0408">Iron</keyword>
<dbReference type="InterPro" id="IPR017200">
    <property type="entry name" value="PqqE-like"/>
</dbReference>
<dbReference type="SFLD" id="SFLDG01386">
    <property type="entry name" value="main_SPASM_domain-containing"/>
    <property type="match status" value="1"/>
</dbReference>
<dbReference type="GO" id="GO:0018189">
    <property type="term" value="P:pyrroloquinoline quinone biosynthetic process"/>
    <property type="evidence" value="ECO:0007669"/>
    <property type="project" value="UniProtKB-UniRule"/>
</dbReference>
<comment type="function">
    <text evidence="8">Catalyzes the cross-linking of a glutamate residue and a tyrosine residue in the PqqA protein as part of the biosynthesis of pyrroloquinoline quinone (PQQ).</text>
</comment>
<dbReference type="InterPro" id="IPR013785">
    <property type="entry name" value="Aldolase_TIM"/>
</dbReference>
<dbReference type="GO" id="GO:0009975">
    <property type="term" value="F:cyclase activity"/>
    <property type="evidence" value="ECO:0007669"/>
    <property type="project" value="UniProtKB-UniRule"/>
</dbReference>
<comment type="subunit">
    <text evidence="8">Interacts with PqqD. The interaction is necessary for activity of PqqE.</text>
</comment>
<evidence type="ECO:0000313" key="11">
    <source>
        <dbReference type="Proteomes" id="UP000653674"/>
    </source>
</evidence>
<dbReference type="SUPFAM" id="SSF102114">
    <property type="entry name" value="Radical SAM enzymes"/>
    <property type="match status" value="1"/>
</dbReference>
<dbReference type="AlphaFoldDB" id="A0A8J3LQY6"/>
<dbReference type="EC" id="1.21.98.4" evidence="8"/>
<evidence type="ECO:0000256" key="7">
    <source>
        <dbReference type="ARBA" id="ARBA00023014"/>
    </source>
</evidence>
<comment type="caution">
    <text evidence="10">The sequence shown here is derived from an EMBL/GenBank/DDBJ whole genome shotgun (WGS) entry which is preliminary data.</text>
</comment>
<dbReference type="GO" id="GO:0051539">
    <property type="term" value="F:4 iron, 4 sulfur cluster binding"/>
    <property type="evidence" value="ECO:0007669"/>
    <property type="project" value="UniProtKB-KW"/>
</dbReference>
<dbReference type="InterPro" id="IPR023885">
    <property type="entry name" value="4Fe4S-binding_SPASM_dom"/>
</dbReference>
<comment type="catalytic activity">
    <reaction evidence="8">
        <text>[PQQ precursor protein] + S-adenosyl-L-methionine = E-Y cross-linked-[PQQ precursor protein] + 5'-deoxyadenosine + L-methionine + H(+)</text>
        <dbReference type="Rhea" id="RHEA:56836"/>
        <dbReference type="Rhea" id="RHEA-COMP:14800"/>
        <dbReference type="Rhea" id="RHEA-COMP:14801"/>
        <dbReference type="ChEBI" id="CHEBI:15378"/>
        <dbReference type="ChEBI" id="CHEBI:17319"/>
        <dbReference type="ChEBI" id="CHEBI:57844"/>
        <dbReference type="ChEBI" id="CHEBI:59789"/>
        <dbReference type="ChEBI" id="CHEBI:141026"/>
        <dbReference type="ChEBI" id="CHEBI:141027"/>
        <dbReference type="EC" id="1.21.98.4"/>
    </reaction>
</comment>
<dbReference type="InterPro" id="IPR050377">
    <property type="entry name" value="Radical_SAM_PqqE_MftC-like"/>
</dbReference>
<dbReference type="Proteomes" id="UP000653674">
    <property type="component" value="Unassembled WGS sequence"/>
</dbReference>
<keyword evidence="5 8" id="KW-0560">Oxidoreductase</keyword>
<dbReference type="PANTHER" id="PTHR11228">
    <property type="entry name" value="RADICAL SAM DOMAIN PROTEIN"/>
    <property type="match status" value="1"/>
</dbReference>
<proteinExistence type="inferred from homology"/>
<evidence type="ECO:0000259" key="9">
    <source>
        <dbReference type="PROSITE" id="PS51918"/>
    </source>
</evidence>
<feature type="binding site" evidence="8">
    <location>
        <position position="17"/>
    </location>
    <ligand>
        <name>[4Fe-4S] cluster</name>
        <dbReference type="ChEBI" id="CHEBI:49883"/>
        <note>4Fe-4S-S-AdoMet</note>
    </ligand>
</feature>
<comment type="cofactor">
    <cofactor evidence="8">
        <name>[4Fe-4S] cluster</name>
        <dbReference type="ChEBI" id="CHEBI:49883"/>
    </cofactor>
    <text evidence="8">Binds 1 [4Fe-4S] cluster. The cluster is coordinated with 3 cysteines and an exchangeable S-adenosyl-L-methionine.</text>
</comment>
<evidence type="ECO:0000256" key="4">
    <source>
        <dbReference type="ARBA" id="ARBA00022905"/>
    </source>
</evidence>
<dbReference type="HAMAP" id="MF_00660">
    <property type="entry name" value="PqqE"/>
    <property type="match status" value="1"/>
</dbReference>
<feature type="binding site" evidence="8">
    <location>
        <position position="24"/>
    </location>
    <ligand>
        <name>[4Fe-4S] cluster</name>
        <dbReference type="ChEBI" id="CHEBI:49883"/>
        <note>4Fe-4S-S-AdoMet</note>
    </ligand>
</feature>
<keyword evidence="11" id="KW-1185">Reference proteome</keyword>
<dbReference type="GO" id="GO:1904047">
    <property type="term" value="F:S-adenosyl-L-methionine binding"/>
    <property type="evidence" value="ECO:0007669"/>
    <property type="project" value="UniProtKB-UniRule"/>
</dbReference>
<evidence type="ECO:0000256" key="3">
    <source>
        <dbReference type="ARBA" id="ARBA00022723"/>
    </source>
</evidence>
<organism evidence="10 11">
    <name type="scientific">Planosporangium flavigriseum</name>
    <dbReference type="NCBI Taxonomy" id="373681"/>
    <lineage>
        <taxon>Bacteria</taxon>
        <taxon>Bacillati</taxon>
        <taxon>Actinomycetota</taxon>
        <taxon>Actinomycetes</taxon>
        <taxon>Micromonosporales</taxon>
        <taxon>Micromonosporaceae</taxon>
        <taxon>Planosporangium</taxon>
    </lineage>
</organism>
<feature type="domain" description="Radical SAM core" evidence="9">
    <location>
        <begin position="3"/>
        <end position="217"/>
    </location>
</feature>
<keyword evidence="1 8" id="KW-0004">4Fe-4S</keyword>
<dbReference type="SFLD" id="SFLDF00280">
    <property type="entry name" value="coenzyme_PQQ_synthesis_protein"/>
    <property type="match status" value="1"/>
</dbReference>
<comment type="pathway">
    <text evidence="8">Cofactor biosynthesis; pyrroloquinoline quinone biosynthesis.</text>
</comment>
<keyword evidence="3 8" id="KW-0479">Metal-binding</keyword>
<dbReference type="EMBL" id="BONU01000053">
    <property type="protein sequence ID" value="GIG76387.1"/>
    <property type="molecule type" value="Genomic_DNA"/>
</dbReference>
<dbReference type="GO" id="GO:0016491">
    <property type="term" value="F:oxidoreductase activity"/>
    <property type="evidence" value="ECO:0007669"/>
    <property type="project" value="UniProtKB-KW"/>
</dbReference>